<organism evidence="2 3">
    <name type="scientific">Hypsibius exemplaris</name>
    <name type="common">Freshwater tardigrade</name>
    <dbReference type="NCBI Taxonomy" id="2072580"/>
    <lineage>
        <taxon>Eukaryota</taxon>
        <taxon>Metazoa</taxon>
        <taxon>Ecdysozoa</taxon>
        <taxon>Tardigrada</taxon>
        <taxon>Eutardigrada</taxon>
        <taxon>Parachela</taxon>
        <taxon>Hypsibioidea</taxon>
        <taxon>Hypsibiidae</taxon>
        <taxon>Hypsibius</taxon>
    </lineage>
</organism>
<feature type="signal peptide" evidence="1">
    <location>
        <begin position="1"/>
        <end position="18"/>
    </location>
</feature>
<accession>A0A1W0WP33</accession>
<sequence>MRILVVFAIVCSGATCSADPIAIRIGSLGTHKSRENLSISIAPYQMAAKDFGRRTNDKFSFTLTFLRTRPAETSQMDCLYRGDDADQMIAQWFYQQRDEKGRRFEVTPAGLIQTGCIDRSTVHLLAAEWNILSITSVASQRDPKIQFAIGSTSLFLGSVSVSTYVDTIRNLLRLHRWDSVYMLLDNASDGVYGAIFEELIDGAATGTAGPASGFYRLRTTITVNTPLEPFLVKFSTVSRGRRTCNYSLTGWLYGFKVTYRVRECF</sequence>
<proteinExistence type="predicted"/>
<evidence type="ECO:0000313" key="2">
    <source>
        <dbReference type="EMBL" id="OQV16932.1"/>
    </source>
</evidence>
<dbReference type="Proteomes" id="UP000192578">
    <property type="component" value="Unassembled WGS sequence"/>
</dbReference>
<protein>
    <recommendedName>
        <fullName evidence="4">Receptor ligand binding region domain-containing protein</fullName>
    </recommendedName>
</protein>
<name>A0A1W0WP33_HYPEX</name>
<dbReference type="AlphaFoldDB" id="A0A1W0WP33"/>
<keyword evidence="3" id="KW-1185">Reference proteome</keyword>
<evidence type="ECO:0008006" key="4">
    <source>
        <dbReference type="Google" id="ProtNLM"/>
    </source>
</evidence>
<evidence type="ECO:0000256" key="1">
    <source>
        <dbReference type="SAM" id="SignalP"/>
    </source>
</evidence>
<reference evidence="3" key="1">
    <citation type="submission" date="2017-01" db="EMBL/GenBank/DDBJ databases">
        <title>Comparative genomics of anhydrobiosis in the tardigrade Hypsibius dujardini.</title>
        <authorList>
            <person name="Yoshida Y."/>
            <person name="Koutsovoulos G."/>
            <person name="Laetsch D."/>
            <person name="Stevens L."/>
            <person name="Kumar S."/>
            <person name="Horikawa D."/>
            <person name="Ishino K."/>
            <person name="Komine S."/>
            <person name="Tomita M."/>
            <person name="Blaxter M."/>
            <person name="Arakawa K."/>
        </authorList>
    </citation>
    <scope>NUCLEOTIDE SEQUENCE [LARGE SCALE GENOMIC DNA]</scope>
    <source>
        <strain evidence="3">Z151</strain>
    </source>
</reference>
<comment type="caution">
    <text evidence="2">The sequence shown here is derived from an EMBL/GenBank/DDBJ whole genome shotgun (WGS) entry which is preliminary data.</text>
</comment>
<feature type="chain" id="PRO_5012551575" description="Receptor ligand binding region domain-containing protein" evidence="1">
    <location>
        <begin position="19"/>
        <end position="265"/>
    </location>
</feature>
<dbReference type="EMBL" id="MTYJ01000068">
    <property type="protein sequence ID" value="OQV16932.1"/>
    <property type="molecule type" value="Genomic_DNA"/>
</dbReference>
<evidence type="ECO:0000313" key="3">
    <source>
        <dbReference type="Proteomes" id="UP000192578"/>
    </source>
</evidence>
<keyword evidence="1" id="KW-0732">Signal</keyword>
<gene>
    <name evidence="2" type="ORF">BV898_08938</name>
</gene>